<evidence type="ECO:0000313" key="2">
    <source>
        <dbReference type="Proteomes" id="UP000800200"/>
    </source>
</evidence>
<gene>
    <name evidence="1" type="ORF">K469DRAFT_563272</name>
</gene>
<organism evidence="1 2">
    <name type="scientific">Zopfia rhizophila CBS 207.26</name>
    <dbReference type="NCBI Taxonomy" id="1314779"/>
    <lineage>
        <taxon>Eukaryota</taxon>
        <taxon>Fungi</taxon>
        <taxon>Dikarya</taxon>
        <taxon>Ascomycota</taxon>
        <taxon>Pezizomycotina</taxon>
        <taxon>Dothideomycetes</taxon>
        <taxon>Dothideomycetes incertae sedis</taxon>
        <taxon>Zopfiaceae</taxon>
        <taxon>Zopfia</taxon>
    </lineage>
</organism>
<accession>A0A6A6EEZ1</accession>
<name>A0A6A6EEZ1_9PEZI</name>
<sequence length="117" mass="13852">LPSPIVKSIHLTFKGASTMASNAQNYQHKLFKTQAAEIAREKRRKRKRQVVSKGEPIYVSQGREMVQQRWINKIRALEEQLEAKKLKEHNIILNRWKRLHPTIRNHARMYLKRVESG</sequence>
<dbReference type="EMBL" id="ML994621">
    <property type="protein sequence ID" value="KAF2189402.1"/>
    <property type="molecule type" value="Genomic_DNA"/>
</dbReference>
<protein>
    <submittedName>
        <fullName evidence="1">Uncharacterized protein</fullName>
    </submittedName>
</protein>
<dbReference type="AlphaFoldDB" id="A0A6A6EEZ1"/>
<feature type="non-terminal residue" evidence="1">
    <location>
        <position position="1"/>
    </location>
</feature>
<reference evidence="1" key="1">
    <citation type="journal article" date="2020" name="Stud. Mycol.">
        <title>101 Dothideomycetes genomes: a test case for predicting lifestyles and emergence of pathogens.</title>
        <authorList>
            <person name="Haridas S."/>
            <person name="Albert R."/>
            <person name="Binder M."/>
            <person name="Bloem J."/>
            <person name="Labutti K."/>
            <person name="Salamov A."/>
            <person name="Andreopoulos B."/>
            <person name="Baker S."/>
            <person name="Barry K."/>
            <person name="Bills G."/>
            <person name="Bluhm B."/>
            <person name="Cannon C."/>
            <person name="Castanera R."/>
            <person name="Culley D."/>
            <person name="Daum C."/>
            <person name="Ezra D."/>
            <person name="Gonzalez J."/>
            <person name="Henrissat B."/>
            <person name="Kuo A."/>
            <person name="Liang C."/>
            <person name="Lipzen A."/>
            <person name="Lutzoni F."/>
            <person name="Magnuson J."/>
            <person name="Mondo S."/>
            <person name="Nolan M."/>
            <person name="Ohm R."/>
            <person name="Pangilinan J."/>
            <person name="Park H.-J."/>
            <person name="Ramirez L."/>
            <person name="Alfaro M."/>
            <person name="Sun H."/>
            <person name="Tritt A."/>
            <person name="Yoshinaga Y."/>
            <person name="Zwiers L.-H."/>
            <person name="Turgeon B."/>
            <person name="Goodwin S."/>
            <person name="Spatafora J."/>
            <person name="Crous P."/>
            <person name="Grigoriev I."/>
        </authorList>
    </citation>
    <scope>NUCLEOTIDE SEQUENCE</scope>
    <source>
        <strain evidence="1">CBS 207.26</strain>
    </source>
</reference>
<proteinExistence type="predicted"/>
<keyword evidence="2" id="KW-1185">Reference proteome</keyword>
<dbReference type="Proteomes" id="UP000800200">
    <property type="component" value="Unassembled WGS sequence"/>
</dbReference>
<evidence type="ECO:0000313" key="1">
    <source>
        <dbReference type="EMBL" id="KAF2189402.1"/>
    </source>
</evidence>